<name>A0A934IKE6_9HYPH</name>
<sequence length="191" mass="19615">MDAAVLEGGFADAARDSQSTFRAILSALSEPGTVHPVTAVAAPPAPLGPAAGAILLTLLDQETPVWLAPAFGAPVREWTTFQTGAPVTEDRAAARFAVLDTPDLAGFDRGSDAYPDRSATLILTADGATPFALAGPGVDGRRAAALPLPAAFAETWAENRALFPRGLDLLIVGGEGVIGLPRTTELLCTSR</sequence>
<accession>A0A934IKE6</accession>
<gene>
    <name evidence="1" type="primary">phnH</name>
    <name evidence="1" type="ORF">JCR33_06925</name>
</gene>
<proteinExistence type="predicted"/>
<dbReference type="PIRSF" id="PIRSF020680">
    <property type="entry name" value="PhnH"/>
    <property type="match status" value="1"/>
</dbReference>
<dbReference type="Gene3D" id="3.40.50.11310">
    <property type="entry name" value="Bacterial phosphonate metabolism protein PhnH"/>
    <property type="match status" value="1"/>
</dbReference>
<dbReference type="NCBIfam" id="TIGR03292">
    <property type="entry name" value="PhnH_redo"/>
    <property type="match status" value="1"/>
</dbReference>
<dbReference type="AlphaFoldDB" id="A0A934IKE6"/>
<comment type="caution">
    <text evidence="1">The sequence shown here is derived from an EMBL/GenBank/DDBJ whole genome shotgun (WGS) entry which is preliminary data.</text>
</comment>
<dbReference type="SUPFAM" id="SSF159709">
    <property type="entry name" value="PhnH-like"/>
    <property type="match status" value="1"/>
</dbReference>
<evidence type="ECO:0000313" key="1">
    <source>
        <dbReference type="EMBL" id="MBJ3775412.1"/>
    </source>
</evidence>
<protein>
    <submittedName>
        <fullName evidence="1">Phosphonate C-P lyase system protein PhnH</fullName>
    </submittedName>
</protein>
<dbReference type="Proteomes" id="UP000609531">
    <property type="component" value="Unassembled WGS sequence"/>
</dbReference>
<dbReference type="Pfam" id="PF05845">
    <property type="entry name" value="PhnH"/>
    <property type="match status" value="1"/>
</dbReference>
<dbReference type="EMBL" id="JAEKJA010000005">
    <property type="protein sequence ID" value="MBJ3775412.1"/>
    <property type="molecule type" value="Genomic_DNA"/>
</dbReference>
<dbReference type="InterPro" id="IPR008772">
    <property type="entry name" value="Phosphonate_metab_PhnH"/>
</dbReference>
<dbReference type="GO" id="GO:0016829">
    <property type="term" value="F:lyase activity"/>
    <property type="evidence" value="ECO:0007669"/>
    <property type="project" value="UniProtKB-KW"/>
</dbReference>
<dbReference type="RefSeq" id="WP_198881311.1">
    <property type="nucleotide sequence ID" value="NZ_JAEKJA010000005.1"/>
</dbReference>
<dbReference type="InterPro" id="IPR038058">
    <property type="entry name" value="PhnH-like_sp"/>
</dbReference>
<keyword evidence="2" id="KW-1185">Reference proteome</keyword>
<keyword evidence="1" id="KW-0456">Lyase</keyword>
<evidence type="ECO:0000313" key="2">
    <source>
        <dbReference type="Proteomes" id="UP000609531"/>
    </source>
</evidence>
<organism evidence="1 2">
    <name type="scientific">Acuticoccus mangrovi</name>
    <dbReference type="NCBI Taxonomy" id="2796142"/>
    <lineage>
        <taxon>Bacteria</taxon>
        <taxon>Pseudomonadati</taxon>
        <taxon>Pseudomonadota</taxon>
        <taxon>Alphaproteobacteria</taxon>
        <taxon>Hyphomicrobiales</taxon>
        <taxon>Amorphaceae</taxon>
        <taxon>Acuticoccus</taxon>
    </lineage>
</organism>
<dbReference type="GO" id="GO:0019634">
    <property type="term" value="P:organic phosphonate metabolic process"/>
    <property type="evidence" value="ECO:0007669"/>
    <property type="project" value="InterPro"/>
</dbReference>
<reference evidence="1" key="1">
    <citation type="submission" date="2020-12" db="EMBL/GenBank/DDBJ databases">
        <title>Bacterial taxonomy.</title>
        <authorList>
            <person name="Pan X."/>
        </authorList>
    </citation>
    <scope>NUCLEOTIDE SEQUENCE</scope>
    <source>
        <strain evidence="1">B2012</strain>
    </source>
</reference>